<feature type="compositionally biased region" description="Gly residues" evidence="3">
    <location>
        <begin position="189"/>
        <end position="203"/>
    </location>
</feature>
<feature type="domain" description="RRM" evidence="4">
    <location>
        <begin position="1"/>
        <end position="60"/>
    </location>
</feature>
<name>A0AAD9L3G7_RIDPI</name>
<dbReference type="InterPro" id="IPR035979">
    <property type="entry name" value="RBD_domain_sf"/>
</dbReference>
<dbReference type="GO" id="GO:0003729">
    <property type="term" value="F:mRNA binding"/>
    <property type="evidence" value="ECO:0007669"/>
    <property type="project" value="TreeGrafter"/>
</dbReference>
<keyword evidence="1 2" id="KW-0694">RNA-binding</keyword>
<gene>
    <name evidence="5" type="ORF">NP493_370g06036</name>
</gene>
<proteinExistence type="predicted"/>
<comment type="caution">
    <text evidence="5">The sequence shown here is derived from an EMBL/GenBank/DDBJ whole genome shotgun (WGS) entry which is preliminary data.</text>
</comment>
<dbReference type="PANTHER" id="PTHR48025">
    <property type="entry name" value="OS02G0815200 PROTEIN"/>
    <property type="match status" value="1"/>
</dbReference>
<evidence type="ECO:0000259" key="4">
    <source>
        <dbReference type="PROSITE" id="PS50102"/>
    </source>
</evidence>
<dbReference type="PANTHER" id="PTHR48025:SF1">
    <property type="entry name" value="RRM DOMAIN-CONTAINING PROTEIN"/>
    <property type="match status" value="1"/>
</dbReference>
<dbReference type="EMBL" id="JAODUO010000375">
    <property type="protein sequence ID" value="KAK2181905.1"/>
    <property type="molecule type" value="Genomic_DNA"/>
</dbReference>
<sequence length="235" mass="24815">MLAEVFSDAKDVRLPLNQEGNMRGFAFVEFHTEADVDTAMEEKQGADVGGRSLFLDYTGSKSKGAKKSGSFGGAPQQRKSFGEAGKTKVLFVKNLSFNLTKESLQEAFDGATTARIATFPDTGKPRGFGFVEFDSPSDATAAFEAMNGTELDGRELKLDYATEQQNSPRPFGGRGGGRGGRGGFDRGGRGGFRGGRGFGGGRGRGGDRGGRGRGGFRGGRGGSTEFKGSRKSFDD</sequence>
<accession>A0AAD9L3G7</accession>
<evidence type="ECO:0000256" key="2">
    <source>
        <dbReference type="PROSITE-ProRule" id="PRU00176"/>
    </source>
</evidence>
<dbReference type="AlphaFoldDB" id="A0AAD9L3G7"/>
<dbReference type="SUPFAM" id="SSF54928">
    <property type="entry name" value="RNA-binding domain, RBD"/>
    <property type="match status" value="2"/>
</dbReference>
<feature type="compositionally biased region" description="Gly residues" evidence="3">
    <location>
        <begin position="172"/>
        <end position="182"/>
    </location>
</feature>
<reference evidence="5" key="1">
    <citation type="journal article" date="2023" name="Mol. Biol. Evol.">
        <title>Third-Generation Sequencing Reveals the Adaptive Role of the Epigenome in Three Deep-Sea Polychaetes.</title>
        <authorList>
            <person name="Perez M."/>
            <person name="Aroh O."/>
            <person name="Sun Y."/>
            <person name="Lan Y."/>
            <person name="Juniper S.K."/>
            <person name="Young C.R."/>
            <person name="Angers B."/>
            <person name="Qian P.Y."/>
        </authorList>
    </citation>
    <scope>NUCLEOTIDE SEQUENCE</scope>
    <source>
        <strain evidence="5">R07B-5</strain>
    </source>
</reference>
<dbReference type="InterPro" id="IPR050502">
    <property type="entry name" value="Euk_RNA-bind_prot"/>
</dbReference>
<organism evidence="5 6">
    <name type="scientific">Ridgeia piscesae</name>
    <name type="common">Tubeworm</name>
    <dbReference type="NCBI Taxonomy" id="27915"/>
    <lineage>
        <taxon>Eukaryota</taxon>
        <taxon>Metazoa</taxon>
        <taxon>Spiralia</taxon>
        <taxon>Lophotrochozoa</taxon>
        <taxon>Annelida</taxon>
        <taxon>Polychaeta</taxon>
        <taxon>Sedentaria</taxon>
        <taxon>Canalipalpata</taxon>
        <taxon>Sabellida</taxon>
        <taxon>Siboglinidae</taxon>
        <taxon>Ridgeia</taxon>
    </lineage>
</organism>
<dbReference type="SMART" id="SM00360">
    <property type="entry name" value="RRM"/>
    <property type="match status" value="2"/>
</dbReference>
<dbReference type="InterPro" id="IPR000504">
    <property type="entry name" value="RRM_dom"/>
</dbReference>
<dbReference type="PROSITE" id="PS50102">
    <property type="entry name" value="RRM"/>
    <property type="match status" value="2"/>
</dbReference>
<protein>
    <recommendedName>
        <fullName evidence="4">RRM domain-containing protein</fullName>
    </recommendedName>
</protein>
<evidence type="ECO:0000313" key="6">
    <source>
        <dbReference type="Proteomes" id="UP001209878"/>
    </source>
</evidence>
<dbReference type="Pfam" id="PF00076">
    <property type="entry name" value="RRM_1"/>
    <property type="match status" value="2"/>
</dbReference>
<keyword evidence="6" id="KW-1185">Reference proteome</keyword>
<dbReference type="InterPro" id="IPR012677">
    <property type="entry name" value="Nucleotide-bd_a/b_plait_sf"/>
</dbReference>
<evidence type="ECO:0000313" key="5">
    <source>
        <dbReference type="EMBL" id="KAK2181905.1"/>
    </source>
</evidence>
<feature type="compositionally biased region" description="Gly residues" evidence="3">
    <location>
        <begin position="212"/>
        <end position="222"/>
    </location>
</feature>
<dbReference type="Proteomes" id="UP001209878">
    <property type="component" value="Unassembled WGS sequence"/>
</dbReference>
<dbReference type="Gene3D" id="3.30.70.330">
    <property type="match status" value="2"/>
</dbReference>
<feature type="domain" description="RRM" evidence="4">
    <location>
        <begin position="88"/>
        <end position="163"/>
    </location>
</feature>
<evidence type="ECO:0000256" key="1">
    <source>
        <dbReference type="ARBA" id="ARBA00022884"/>
    </source>
</evidence>
<feature type="region of interest" description="Disordered" evidence="3">
    <location>
        <begin position="161"/>
        <end position="235"/>
    </location>
</feature>
<evidence type="ECO:0000256" key="3">
    <source>
        <dbReference type="SAM" id="MobiDB-lite"/>
    </source>
</evidence>